<dbReference type="OrthoDB" id="9927103at2759"/>
<dbReference type="Pfam" id="PF10523">
    <property type="entry name" value="BEN"/>
    <property type="match status" value="1"/>
</dbReference>
<evidence type="ECO:0000313" key="3">
    <source>
        <dbReference type="EMBL" id="CAF0953458.1"/>
    </source>
</evidence>
<feature type="compositionally biased region" description="Basic and acidic residues" evidence="1">
    <location>
        <begin position="175"/>
        <end position="186"/>
    </location>
</feature>
<feature type="region of interest" description="Disordered" evidence="1">
    <location>
        <begin position="1"/>
        <end position="186"/>
    </location>
</feature>
<dbReference type="PROSITE" id="PS51457">
    <property type="entry name" value="BEN"/>
    <property type="match status" value="1"/>
</dbReference>
<dbReference type="Proteomes" id="UP000663879">
    <property type="component" value="Unassembled WGS sequence"/>
</dbReference>
<accession>A0A814DF06</accession>
<evidence type="ECO:0000313" key="4">
    <source>
        <dbReference type="Proteomes" id="UP000663879"/>
    </source>
</evidence>
<proteinExistence type="predicted"/>
<comment type="caution">
    <text evidence="3">The sequence shown here is derived from an EMBL/GenBank/DDBJ whole genome shotgun (WGS) entry which is preliminary data.</text>
</comment>
<dbReference type="InterPro" id="IPR018379">
    <property type="entry name" value="BEN_domain"/>
</dbReference>
<protein>
    <recommendedName>
        <fullName evidence="2">BEN domain-containing protein</fullName>
    </recommendedName>
</protein>
<dbReference type="SMART" id="SM01025">
    <property type="entry name" value="BEN"/>
    <property type="match status" value="1"/>
</dbReference>
<evidence type="ECO:0000259" key="2">
    <source>
        <dbReference type="PROSITE" id="PS51457"/>
    </source>
</evidence>
<name>A0A814DF06_9BILA</name>
<feature type="region of interest" description="Disordered" evidence="1">
    <location>
        <begin position="213"/>
        <end position="257"/>
    </location>
</feature>
<feature type="compositionally biased region" description="Acidic residues" evidence="1">
    <location>
        <begin position="140"/>
        <end position="158"/>
    </location>
</feature>
<dbReference type="AlphaFoldDB" id="A0A814DF06"/>
<feature type="compositionally biased region" description="Basic and acidic residues" evidence="1">
    <location>
        <begin position="95"/>
        <end position="129"/>
    </location>
</feature>
<dbReference type="GO" id="GO:0003677">
    <property type="term" value="F:DNA binding"/>
    <property type="evidence" value="ECO:0007669"/>
    <property type="project" value="InterPro"/>
</dbReference>
<evidence type="ECO:0000256" key="1">
    <source>
        <dbReference type="SAM" id="MobiDB-lite"/>
    </source>
</evidence>
<reference evidence="3" key="1">
    <citation type="submission" date="2021-02" db="EMBL/GenBank/DDBJ databases">
        <authorList>
            <person name="Nowell W R."/>
        </authorList>
    </citation>
    <scope>NUCLEOTIDE SEQUENCE</scope>
    <source>
        <strain evidence="3">Ploen Becks lab</strain>
    </source>
</reference>
<dbReference type="EMBL" id="CAJNOC010002823">
    <property type="protein sequence ID" value="CAF0953458.1"/>
    <property type="molecule type" value="Genomic_DNA"/>
</dbReference>
<feature type="compositionally biased region" description="Low complexity" evidence="1">
    <location>
        <begin position="217"/>
        <end position="232"/>
    </location>
</feature>
<dbReference type="Gene3D" id="1.10.10.2590">
    <property type="entry name" value="BEN domain"/>
    <property type="match status" value="1"/>
</dbReference>
<feature type="compositionally biased region" description="Basic and acidic residues" evidence="1">
    <location>
        <begin position="18"/>
        <end position="32"/>
    </location>
</feature>
<feature type="domain" description="BEN" evidence="2">
    <location>
        <begin position="275"/>
        <end position="380"/>
    </location>
</feature>
<organism evidence="3 4">
    <name type="scientific">Brachionus calyciflorus</name>
    <dbReference type="NCBI Taxonomy" id="104777"/>
    <lineage>
        <taxon>Eukaryota</taxon>
        <taxon>Metazoa</taxon>
        <taxon>Spiralia</taxon>
        <taxon>Gnathifera</taxon>
        <taxon>Rotifera</taxon>
        <taxon>Eurotatoria</taxon>
        <taxon>Monogononta</taxon>
        <taxon>Pseudotrocha</taxon>
        <taxon>Ploima</taxon>
        <taxon>Brachionidae</taxon>
        <taxon>Brachionus</taxon>
    </lineage>
</organism>
<sequence length="394" mass="44286">MSNSETGNRKRKITSDNAKTDEIVDKKEEVLGSRKSPRLSANRSKEPPKVDTPPAPTRTRTRTKTQGEETKLNGAQFVTAAAAGNLNLTNSINEENEKTKNKNKKLELEKIQPDKLKKSEETKKQKLDSENSDSNNSPELDQEVQSETETDTQQEEAPEVPKSDDQIVILESEPSETKTDENEKLPEIITIAPEITLQTQTIKLIDTPIEDTNFKPSNNGLHNSDLNSSSDSSSDEDDEDSSSGNKRSSNGGKGGNIAILNKTKIDTEFISKLIGNKFPGDKRYDPNEINKLRLLSHSYQNFAVKLLVRLFDEEDIIGRNVYGRNYSGDKSITKQPLDPERINFIKETVLRLTKTNNPELAWASCVIAMNRKMVDINNKYFKNLKNKKQSEDDD</sequence>
<keyword evidence="4" id="KW-1185">Reference proteome</keyword>
<gene>
    <name evidence="3" type="ORF">OXX778_LOCUS14068</name>
</gene>